<gene>
    <name evidence="2" type="ORF">EW146_g9006</name>
</gene>
<proteinExistence type="predicted"/>
<comment type="caution">
    <text evidence="2">The sequence shown here is derived from an EMBL/GenBank/DDBJ whole genome shotgun (WGS) entry which is preliminary data.</text>
</comment>
<sequence length="203" mass="23361">MDPSASASASTPRNDVPAVVVKSEDRSRPVFQQQPPTQAHRQVRYKDRFQTLRERYDQVTTMHEDYERLLSAAFEKERKLQLEIDSLLDVWVPDAKTQTESSAYDPSYRVPTSARYPYPAEYVQPSEYAQPPEYAYNHNHNILNPNQTNAHARVGHRYSNGNGTNNGHAEPVWHAPPEVRTYTRARDCPTRPHTVQPPADSYR</sequence>
<evidence type="ECO:0000313" key="3">
    <source>
        <dbReference type="Proteomes" id="UP000310158"/>
    </source>
</evidence>
<dbReference type="EMBL" id="SGPL01000702">
    <property type="protein sequence ID" value="THH08399.1"/>
    <property type="molecule type" value="Genomic_DNA"/>
</dbReference>
<feature type="compositionally biased region" description="Polar residues" evidence="1">
    <location>
        <begin position="1"/>
        <end position="13"/>
    </location>
</feature>
<evidence type="ECO:0000256" key="1">
    <source>
        <dbReference type="SAM" id="MobiDB-lite"/>
    </source>
</evidence>
<name>A0A4S4LA02_9AGAM</name>
<organism evidence="2 3">
    <name type="scientific">Bondarzewia mesenterica</name>
    <dbReference type="NCBI Taxonomy" id="1095465"/>
    <lineage>
        <taxon>Eukaryota</taxon>
        <taxon>Fungi</taxon>
        <taxon>Dikarya</taxon>
        <taxon>Basidiomycota</taxon>
        <taxon>Agaricomycotina</taxon>
        <taxon>Agaricomycetes</taxon>
        <taxon>Russulales</taxon>
        <taxon>Bondarzewiaceae</taxon>
        <taxon>Bondarzewia</taxon>
    </lineage>
</organism>
<feature type="compositionally biased region" description="Polar residues" evidence="1">
    <location>
        <begin position="30"/>
        <end position="40"/>
    </location>
</feature>
<protein>
    <submittedName>
        <fullName evidence="2">Uncharacterized protein</fullName>
    </submittedName>
</protein>
<reference evidence="2 3" key="1">
    <citation type="submission" date="2019-02" db="EMBL/GenBank/DDBJ databases">
        <title>Genome sequencing of the rare red list fungi Bondarzewia mesenterica.</title>
        <authorList>
            <person name="Buettner E."/>
            <person name="Kellner H."/>
        </authorList>
    </citation>
    <scope>NUCLEOTIDE SEQUENCE [LARGE SCALE GENOMIC DNA]</scope>
    <source>
        <strain evidence="2 3">DSM 108281</strain>
    </source>
</reference>
<feature type="region of interest" description="Disordered" evidence="1">
    <location>
        <begin position="183"/>
        <end position="203"/>
    </location>
</feature>
<feature type="region of interest" description="Disordered" evidence="1">
    <location>
        <begin position="1"/>
        <end position="42"/>
    </location>
</feature>
<evidence type="ECO:0000313" key="2">
    <source>
        <dbReference type="EMBL" id="THH08399.1"/>
    </source>
</evidence>
<accession>A0A4S4LA02</accession>
<dbReference type="AlphaFoldDB" id="A0A4S4LA02"/>
<keyword evidence="3" id="KW-1185">Reference proteome</keyword>
<dbReference type="OrthoDB" id="2442602at2759"/>
<dbReference type="Proteomes" id="UP000310158">
    <property type="component" value="Unassembled WGS sequence"/>
</dbReference>